<proteinExistence type="predicted"/>
<dbReference type="RefSeq" id="WP_126811414.1">
    <property type="nucleotide sequence ID" value="NZ_NGKC01000001.1"/>
</dbReference>
<dbReference type="PANTHER" id="PTHR38448">
    <property type="entry name" value="REGULATORY PROTEIN YLBF-RELATED"/>
    <property type="match status" value="1"/>
</dbReference>
<evidence type="ECO:0000313" key="2">
    <source>
        <dbReference type="Proteomes" id="UP000286773"/>
    </source>
</evidence>
<comment type="caution">
    <text evidence="1">The sequence shown here is derived from an EMBL/GenBank/DDBJ whole genome shotgun (WGS) entry which is preliminary data.</text>
</comment>
<dbReference type="OrthoDB" id="2167788at2"/>
<gene>
    <name evidence="1" type="ORF">CBF27_00800</name>
</gene>
<dbReference type="InterPro" id="IPR016783">
    <property type="entry name" value="Biofilm_formation_YmcA"/>
</dbReference>
<organism evidence="1 2">
    <name type="scientific">Vagococcus acidifermentans</name>
    <dbReference type="NCBI Taxonomy" id="564710"/>
    <lineage>
        <taxon>Bacteria</taxon>
        <taxon>Bacillati</taxon>
        <taxon>Bacillota</taxon>
        <taxon>Bacilli</taxon>
        <taxon>Lactobacillales</taxon>
        <taxon>Enterococcaceae</taxon>
        <taxon>Vagococcus</taxon>
    </lineage>
</organism>
<dbReference type="InterPro" id="IPR010368">
    <property type="entry name" value="Com_YlbF"/>
</dbReference>
<keyword evidence="2" id="KW-1185">Reference proteome</keyword>
<dbReference type="PIRSF" id="PIRSF021287">
    <property type="entry name" value="Biofilm_formation_YmcA"/>
    <property type="match status" value="1"/>
</dbReference>
<evidence type="ECO:0008006" key="3">
    <source>
        <dbReference type="Google" id="ProtNLM"/>
    </source>
</evidence>
<dbReference type="PANTHER" id="PTHR38448:SF1">
    <property type="entry name" value="YLBF FAMILY REGULATOR"/>
    <property type="match status" value="1"/>
</dbReference>
<dbReference type="AlphaFoldDB" id="A0A430B2J3"/>
<evidence type="ECO:0000313" key="1">
    <source>
        <dbReference type="EMBL" id="RSU14557.1"/>
    </source>
</evidence>
<sequence>MDRDYKYEPKVAEKLELVIRQLTENEVIQEYQKLEQQIGSHQGLKELVEAIKRHQKDAVQFAHYGKPNAEQEALRQADELTSQFDNHPLVMAYRDSLIEANDLLQHVTKLLEQRVNQGLADQSTIIEDKE</sequence>
<dbReference type="InterPro" id="IPR052767">
    <property type="entry name" value="Bact_com_dev_regulator"/>
</dbReference>
<reference evidence="1 2" key="1">
    <citation type="submission" date="2017-05" db="EMBL/GenBank/DDBJ databases">
        <title>Vagococcus spp. assemblies.</title>
        <authorList>
            <person name="Gulvik C.A."/>
        </authorList>
    </citation>
    <scope>NUCLEOTIDE SEQUENCE [LARGE SCALE GENOMIC DNA]</scope>
    <source>
        <strain evidence="1 2">LMG 24798</strain>
    </source>
</reference>
<dbReference type="Gene3D" id="1.20.1500.10">
    <property type="entry name" value="YheA/YmcA-like"/>
    <property type="match status" value="1"/>
</dbReference>
<protein>
    <recommendedName>
        <fullName evidence="3">Cell fate regulator YmcA, YheA/YmcA/DUF963 family (Controls sporulation, competence, biofilm development)</fullName>
    </recommendedName>
</protein>
<dbReference type="Proteomes" id="UP000286773">
    <property type="component" value="Unassembled WGS sequence"/>
</dbReference>
<dbReference type="EMBL" id="NGKC01000001">
    <property type="protein sequence ID" value="RSU14557.1"/>
    <property type="molecule type" value="Genomic_DNA"/>
</dbReference>
<name>A0A430B2J3_9ENTE</name>
<dbReference type="InterPro" id="IPR023378">
    <property type="entry name" value="YheA/YmcA-like_dom_sf"/>
</dbReference>
<accession>A0A430B2J3</accession>
<dbReference type="SUPFAM" id="SSF158622">
    <property type="entry name" value="YheA/YmcA-like"/>
    <property type="match status" value="1"/>
</dbReference>
<dbReference type="Pfam" id="PF06133">
    <property type="entry name" value="Com_YlbF"/>
    <property type="match status" value="1"/>
</dbReference>